<proteinExistence type="predicted"/>
<dbReference type="CDD" id="cd02042">
    <property type="entry name" value="ParAB_family"/>
    <property type="match status" value="1"/>
</dbReference>
<dbReference type="Pfam" id="PF13614">
    <property type="entry name" value="AAA_31"/>
    <property type="match status" value="1"/>
</dbReference>
<gene>
    <name evidence="2" type="ORF">FAZ21_05355</name>
</gene>
<dbReference type="AlphaFoldDB" id="A0A4U0Q4X1"/>
<dbReference type="PANTHER" id="PTHR13696:SF99">
    <property type="entry name" value="COBYRINIC ACID AC-DIAMIDE SYNTHASE"/>
    <property type="match status" value="1"/>
</dbReference>
<dbReference type="Proteomes" id="UP000310016">
    <property type="component" value="Unassembled WGS sequence"/>
</dbReference>
<dbReference type="PANTHER" id="PTHR13696">
    <property type="entry name" value="P-LOOP CONTAINING NUCLEOSIDE TRIPHOSPHATE HYDROLASE"/>
    <property type="match status" value="1"/>
</dbReference>
<accession>A0A4U0Q4X1</accession>
<dbReference type="OrthoDB" id="5288747at2"/>
<evidence type="ECO:0000259" key="1">
    <source>
        <dbReference type="Pfam" id="PF13614"/>
    </source>
</evidence>
<organism evidence="2 3">
    <name type="scientific">Chitiniphilus eburneus</name>
    <dbReference type="NCBI Taxonomy" id="2571148"/>
    <lineage>
        <taxon>Bacteria</taxon>
        <taxon>Pseudomonadati</taxon>
        <taxon>Pseudomonadota</taxon>
        <taxon>Betaproteobacteria</taxon>
        <taxon>Neisseriales</taxon>
        <taxon>Chitinibacteraceae</taxon>
        <taxon>Chitiniphilus</taxon>
    </lineage>
</organism>
<dbReference type="SUPFAM" id="SSF52540">
    <property type="entry name" value="P-loop containing nucleoside triphosphate hydrolases"/>
    <property type="match status" value="1"/>
</dbReference>
<dbReference type="InterPro" id="IPR050678">
    <property type="entry name" value="DNA_Partitioning_ATPase"/>
</dbReference>
<feature type="domain" description="AAA" evidence="1">
    <location>
        <begin position="92"/>
        <end position="254"/>
    </location>
</feature>
<keyword evidence="3" id="KW-1185">Reference proteome</keyword>
<comment type="caution">
    <text evidence="2">The sequence shown here is derived from an EMBL/GenBank/DDBJ whole genome shotgun (WGS) entry which is preliminary data.</text>
</comment>
<protein>
    <submittedName>
        <fullName evidence="2">ParA family protein</fullName>
    </submittedName>
</protein>
<dbReference type="InterPro" id="IPR025669">
    <property type="entry name" value="AAA_dom"/>
</dbReference>
<dbReference type="InterPro" id="IPR027417">
    <property type="entry name" value="P-loop_NTPase"/>
</dbReference>
<name>A0A4U0Q4X1_9NEIS</name>
<dbReference type="EMBL" id="SUMF01000003">
    <property type="protein sequence ID" value="TJZ76203.1"/>
    <property type="molecule type" value="Genomic_DNA"/>
</dbReference>
<evidence type="ECO:0000313" key="2">
    <source>
        <dbReference type="EMBL" id="TJZ76203.1"/>
    </source>
</evidence>
<sequence>MPAPHGSTVGLDRFTGGVLADSAITPWNKNRAAQMALAASAHDNHAPLFMRGPPSTTTIPPAPTPQTSLAMAEYAVQPGGPATSQAECEAPMTVIAVFNQKGGVGKTTVTAHLAATLARNGIEPLVIDLDPQAHLTAMWRQKVTPGDSVLRFYQGLTPLADLARPLPGGVHFVPSGLELSKVDAQVIRHRDHIWRLKLGLEAEMLAGSGMPILIDCSPALGPLAFSALFAADLVLVPVAADYLALHGAQLLDRTLAGLNRFRGRVPRRYLINRYLPGQDTSEQVLAQLKQRYGDELLRTAIREEPELARAAYSGEDLFNFAPESGAANDFSYLLDELIEQGLLKV</sequence>
<dbReference type="Gene3D" id="3.40.50.300">
    <property type="entry name" value="P-loop containing nucleotide triphosphate hydrolases"/>
    <property type="match status" value="1"/>
</dbReference>
<evidence type="ECO:0000313" key="3">
    <source>
        <dbReference type="Proteomes" id="UP000310016"/>
    </source>
</evidence>
<reference evidence="2 3" key="1">
    <citation type="submission" date="2019-04" db="EMBL/GenBank/DDBJ databases">
        <title>Chitiniphilus eburnea sp. nov., a novel chitinolytic bacterium isolated from aquaculture sludge.</title>
        <authorList>
            <person name="Sheng M."/>
        </authorList>
    </citation>
    <scope>NUCLEOTIDE SEQUENCE [LARGE SCALE GENOMIC DNA]</scope>
    <source>
        <strain evidence="2 3">HX-2-15</strain>
    </source>
</reference>